<dbReference type="InterPro" id="IPR006076">
    <property type="entry name" value="FAD-dep_OxRdtase"/>
</dbReference>
<dbReference type="EMBL" id="JBBPEH010000001">
    <property type="protein sequence ID" value="KAK7544697.1"/>
    <property type="molecule type" value="Genomic_DNA"/>
</dbReference>
<comment type="caution">
    <text evidence="8">The sequence shown here is derived from an EMBL/GenBank/DDBJ whole genome shotgun (WGS) entry which is preliminary data.</text>
</comment>
<dbReference type="InterPro" id="IPR045170">
    <property type="entry name" value="MTOX"/>
</dbReference>
<evidence type="ECO:0000256" key="2">
    <source>
        <dbReference type="ARBA" id="ARBA00010989"/>
    </source>
</evidence>
<dbReference type="Gene3D" id="3.30.9.10">
    <property type="entry name" value="D-Amino Acid Oxidase, subunit A, domain 2"/>
    <property type="match status" value="1"/>
</dbReference>
<feature type="region of interest" description="Disordered" evidence="6">
    <location>
        <begin position="448"/>
        <end position="468"/>
    </location>
</feature>
<feature type="domain" description="FAD dependent oxidoreductase" evidence="7">
    <location>
        <begin position="11"/>
        <end position="427"/>
    </location>
</feature>
<dbReference type="PANTHER" id="PTHR10961">
    <property type="entry name" value="PEROXISOMAL SARCOSINE OXIDASE"/>
    <property type="match status" value="1"/>
</dbReference>
<comment type="cofactor">
    <cofactor evidence="1">
        <name>FAD</name>
        <dbReference type="ChEBI" id="CHEBI:57692"/>
    </cofactor>
</comment>
<evidence type="ECO:0000256" key="1">
    <source>
        <dbReference type="ARBA" id="ARBA00001974"/>
    </source>
</evidence>
<reference evidence="8 9" key="1">
    <citation type="submission" date="2024-04" db="EMBL/GenBank/DDBJ databases">
        <title>Phyllosticta paracitricarpa is synonymous to the EU quarantine fungus P. citricarpa based on phylogenomic analyses.</title>
        <authorList>
            <consortium name="Lawrence Berkeley National Laboratory"/>
            <person name="Van ingen-buijs V.A."/>
            <person name="Van westerhoven A.C."/>
            <person name="Haridas S."/>
            <person name="Skiadas P."/>
            <person name="Martin F."/>
            <person name="Groenewald J.Z."/>
            <person name="Crous P.W."/>
            <person name="Seidl M.F."/>
        </authorList>
    </citation>
    <scope>NUCLEOTIDE SEQUENCE [LARGE SCALE GENOMIC DNA]</scope>
    <source>
        <strain evidence="8 9">CPC 17464</strain>
    </source>
</reference>
<evidence type="ECO:0000313" key="9">
    <source>
        <dbReference type="Proteomes" id="UP001360953"/>
    </source>
</evidence>
<keyword evidence="4" id="KW-0274">FAD</keyword>
<accession>A0ABR1MDL9</accession>
<keyword evidence="9" id="KW-1185">Reference proteome</keyword>
<keyword evidence="3" id="KW-0285">Flavoprotein</keyword>
<evidence type="ECO:0000313" key="8">
    <source>
        <dbReference type="EMBL" id="KAK7544697.1"/>
    </source>
</evidence>
<proteinExistence type="inferred from homology"/>
<dbReference type="Pfam" id="PF01266">
    <property type="entry name" value="DAO"/>
    <property type="match status" value="1"/>
</dbReference>
<comment type="similarity">
    <text evidence="2">Belongs to the MSOX/MTOX family.</text>
</comment>
<dbReference type="SUPFAM" id="SSF51905">
    <property type="entry name" value="FAD/NAD(P)-binding domain"/>
    <property type="match status" value="1"/>
</dbReference>
<keyword evidence="5" id="KW-0560">Oxidoreductase</keyword>
<evidence type="ECO:0000256" key="6">
    <source>
        <dbReference type="SAM" id="MobiDB-lite"/>
    </source>
</evidence>
<organism evidence="8 9">
    <name type="scientific">Phyllosticta citribraziliensis</name>
    <dbReference type="NCBI Taxonomy" id="989973"/>
    <lineage>
        <taxon>Eukaryota</taxon>
        <taxon>Fungi</taxon>
        <taxon>Dikarya</taxon>
        <taxon>Ascomycota</taxon>
        <taxon>Pezizomycotina</taxon>
        <taxon>Dothideomycetes</taxon>
        <taxon>Dothideomycetes incertae sedis</taxon>
        <taxon>Botryosphaeriales</taxon>
        <taxon>Phyllostictaceae</taxon>
        <taxon>Phyllosticta</taxon>
    </lineage>
</organism>
<dbReference type="GeneID" id="92031713"/>
<evidence type="ECO:0000256" key="5">
    <source>
        <dbReference type="ARBA" id="ARBA00023002"/>
    </source>
</evidence>
<evidence type="ECO:0000256" key="3">
    <source>
        <dbReference type="ARBA" id="ARBA00022630"/>
    </source>
</evidence>
<sequence>MPATPPIPSSVLIIGSGVFGLSTAYALATNPKYKDTVITLVDRSSFPSRDSSSIDTSRIIRPDYADPAYAALADKAQELWRSSEWGADGRYTETGLCVTAGAGGTNYGINSLKNVLDMEAKKLSPNAKVTRKESRGFGRPLIEVLETEADLRRVLGTGGTNGVQGYVNWTSGWGDAEECMHYLNQKVASTQRVRRVRATVSRLDIDHSVSPKKVRGALLDDGRCLFADFTILATGAWTPALLDLRGIARSVAQTVSYITISDSETRALEKMPTPLNLETGLFVISPSANHIKLARHGHGYTNPTRIPHPELPLEEAYHNPITVSIPRTHLTDPPLPEHLPAEATAALRSLCTSLYPPGVAPHDKSFSPLPIAERPFAGTRMCYYTDRPHCDFLIDYHPEYDGSLFVATAGGGHGFKFMPVIGDIIVQCIEGQTPAEFQQKWQWPERRVPEEEEWNLDGSRGGPQGMILEEEYKKGGKAKL</sequence>
<evidence type="ECO:0000259" key="7">
    <source>
        <dbReference type="Pfam" id="PF01266"/>
    </source>
</evidence>
<gene>
    <name evidence="8" type="ORF">J3D65DRAFT_610469</name>
</gene>
<protein>
    <submittedName>
        <fullName evidence="8">FAD dependent oxidoreductase</fullName>
    </submittedName>
</protein>
<dbReference type="RefSeq" id="XP_066659932.1">
    <property type="nucleotide sequence ID" value="XM_066798807.1"/>
</dbReference>
<dbReference type="InterPro" id="IPR036188">
    <property type="entry name" value="FAD/NAD-bd_sf"/>
</dbReference>
<dbReference type="PANTHER" id="PTHR10961:SF46">
    <property type="entry name" value="PEROXISOMAL SARCOSINE OXIDASE"/>
    <property type="match status" value="1"/>
</dbReference>
<evidence type="ECO:0000256" key="4">
    <source>
        <dbReference type="ARBA" id="ARBA00022827"/>
    </source>
</evidence>
<dbReference type="Proteomes" id="UP001360953">
    <property type="component" value="Unassembled WGS sequence"/>
</dbReference>
<dbReference type="Gene3D" id="3.50.50.60">
    <property type="entry name" value="FAD/NAD(P)-binding domain"/>
    <property type="match status" value="1"/>
</dbReference>
<name>A0ABR1MDL9_9PEZI</name>